<name>A0A1J0W010_9NOCA</name>
<gene>
    <name evidence="1" type="ORF">BOX37_31145</name>
</gene>
<organism evidence="1 2">
    <name type="scientific">Nocardia mangyaensis</name>
    <dbReference type="NCBI Taxonomy" id="2213200"/>
    <lineage>
        <taxon>Bacteria</taxon>
        <taxon>Bacillati</taxon>
        <taxon>Actinomycetota</taxon>
        <taxon>Actinomycetes</taxon>
        <taxon>Mycobacteriales</taxon>
        <taxon>Nocardiaceae</taxon>
        <taxon>Nocardia</taxon>
    </lineage>
</organism>
<evidence type="ECO:0000313" key="2">
    <source>
        <dbReference type="Proteomes" id="UP000183810"/>
    </source>
</evidence>
<dbReference type="RefSeq" id="WP_071930817.1">
    <property type="nucleotide sequence ID" value="NZ_CP018082.1"/>
</dbReference>
<sequence>MIDQYQFGRFRPLAERLQFWRSELDRMGWESEIHPCMNRDGVLLVEDIGLDSSGVAGLNQGFLYEDGLYKMVVVDDRQFLDTYGLDFSRLEDASQYMVMRLIDAVRHRVGLATVHCALDSMGLHPKVNADDEYDRIALDDDPDIYCDCYRLVAVSISHLMCMESSRLDSLLADGLAEAIRGARQSR</sequence>
<dbReference type="KEGG" id="nsl:BOX37_31145"/>
<dbReference type="EMBL" id="CP018082">
    <property type="protein sequence ID" value="APE37652.1"/>
    <property type="molecule type" value="Genomic_DNA"/>
</dbReference>
<evidence type="ECO:0000313" key="1">
    <source>
        <dbReference type="EMBL" id="APE37652.1"/>
    </source>
</evidence>
<dbReference type="Proteomes" id="UP000183810">
    <property type="component" value="Chromosome"/>
</dbReference>
<reference evidence="1" key="1">
    <citation type="submission" date="2016-11" db="EMBL/GenBank/DDBJ databases">
        <authorList>
            <person name="Jaros S."/>
            <person name="Januszkiewicz K."/>
            <person name="Wedrychowicz H."/>
        </authorList>
    </citation>
    <scope>NUCLEOTIDE SEQUENCE [LARGE SCALE GENOMIC DNA]</scope>
    <source>
        <strain evidence="1">Y48</strain>
    </source>
</reference>
<proteinExistence type="predicted"/>
<keyword evidence="2" id="KW-1185">Reference proteome</keyword>
<accession>A0A1J0W010</accession>
<protein>
    <submittedName>
        <fullName evidence="1">Uncharacterized protein</fullName>
    </submittedName>
</protein>
<dbReference type="AlphaFoldDB" id="A0A1J0W010"/>